<dbReference type="InterPro" id="IPR004853">
    <property type="entry name" value="Sugar_P_trans_dom"/>
</dbReference>
<dbReference type="EMBL" id="KN824961">
    <property type="protein sequence ID" value="KIK96902.1"/>
    <property type="molecule type" value="Genomic_DNA"/>
</dbReference>
<dbReference type="InParanoid" id="A0A0D0DGB7"/>
<dbReference type="Proteomes" id="UP000054538">
    <property type="component" value="Unassembled WGS sequence"/>
</dbReference>
<proteinExistence type="predicted"/>
<evidence type="ECO:0000259" key="6">
    <source>
        <dbReference type="Pfam" id="PF03151"/>
    </source>
</evidence>
<evidence type="ECO:0000256" key="3">
    <source>
        <dbReference type="ARBA" id="ARBA00022989"/>
    </source>
</evidence>
<dbReference type="HOGENOM" id="CLU_044894_0_1_1"/>
<dbReference type="PANTHER" id="PTHR11132">
    <property type="entry name" value="SOLUTE CARRIER FAMILY 35"/>
    <property type="match status" value="1"/>
</dbReference>
<reference evidence="7 8" key="1">
    <citation type="submission" date="2014-04" db="EMBL/GenBank/DDBJ databases">
        <authorList>
            <consortium name="DOE Joint Genome Institute"/>
            <person name="Kuo A."/>
            <person name="Kohler A."/>
            <person name="Jargeat P."/>
            <person name="Nagy L.G."/>
            <person name="Floudas D."/>
            <person name="Copeland A."/>
            <person name="Barry K.W."/>
            <person name="Cichocki N."/>
            <person name="Veneault-Fourrey C."/>
            <person name="LaButti K."/>
            <person name="Lindquist E.A."/>
            <person name="Lipzen A."/>
            <person name="Lundell T."/>
            <person name="Morin E."/>
            <person name="Murat C."/>
            <person name="Sun H."/>
            <person name="Tunlid A."/>
            <person name="Henrissat B."/>
            <person name="Grigoriev I.V."/>
            <person name="Hibbett D.S."/>
            <person name="Martin F."/>
            <person name="Nordberg H.P."/>
            <person name="Cantor M.N."/>
            <person name="Hua S.X."/>
        </authorList>
    </citation>
    <scope>NUCLEOTIDE SEQUENCE [LARGE SCALE GENOMIC DNA]</scope>
    <source>
        <strain evidence="7 8">Ve08.2h10</strain>
    </source>
</reference>
<evidence type="ECO:0000256" key="2">
    <source>
        <dbReference type="ARBA" id="ARBA00022692"/>
    </source>
</evidence>
<dbReference type="FunCoup" id="A0A0D0DGB7">
    <property type="interactions" value="95"/>
</dbReference>
<feature type="transmembrane region" description="Helical" evidence="5">
    <location>
        <begin position="204"/>
        <end position="232"/>
    </location>
</feature>
<organism evidence="7 8">
    <name type="scientific">Paxillus rubicundulus Ve08.2h10</name>
    <dbReference type="NCBI Taxonomy" id="930991"/>
    <lineage>
        <taxon>Eukaryota</taxon>
        <taxon>Fungi</taxon>
        <taxon>Dikarya</taxon>
        <taxon>Basidiomycota</taxon>
        <taxon>Agaricomycotina</taxon>
        <taxon>Agaricomycetes</taxon>
        <taxon>Agaricomycetidae</taxon>
        <taxon>Boletales</taxon>
        <taxon>Paxilineae</taxon>
        <taxon>Paxillaceae</taxon>
        <taxon>Paxillus</taxon>
    </lineage>
</organism>
<evidence type="ECO:0000313" key="7">
    <source>
        <dbReference type="EMBL" id="KIK96902.1"/>
    </source>
</evidence>
<evidence type="ECO:0000313" key="8">
    <source>
        <dbReference type="Proteomes" id="UP000054538"/>
    </source>
</evidence>
<gene>
    <name evidence="7" type="ORF">PAXRUDRAFT_825462</name>
</gene>
<comment type="subcellular location">
    <subcellularLocation>
        <location evidence="1">Membrane</location>
        <topology evidence="1">Multi-pass membrane protein</topology>
    </subcellularLocation>
</comment>
<keyword evidence="2 5" id="KW-0812">Transmembrane</keyword>
<name>A0A0D0DGB7_9AGAM</name>
<feature type="domain" description="Sugar phosphate transporter" evidence="6">
    <location>
        <begin position="2"/>
        <end position="281"/>
    </location>
</feature>
<dbReference type="OrthoDB" id="5547497at2759"/>
<dbReference type="Pfam" id="PF03151">
    <property type="entry name" value="TPT"/>
    <property type="match status" value="1"/>
</dbReference>
<feature type="transmembrane region" description="Helical" evidence="5">
    <location>
        <begin position="168"/>
        <end position="192"/>
    </location>
</feature>
<feature type="transmembrane region" description="Helical" evidence="5">
    <location>
        <begin position="49"/>
        <end position="67"/>
    </location>
</feature>
<reference evidence="8" key="2">
    <citation type="submission" date="2015-01" db="EMBL/GenBank/DDBJ databases">
        <title>Evolutionary Origins and Diversification of the Mycorrhizal Mutualists.</title>
        <authorList>
            <consortium name="DOE Joint Genome Institute"/>
            <consortium name="Mycorrhizal Genomics Consortium"/>
            <person name="Kohler A."/>
            <person name="Kuo A."/>
            <person name="Nagy L.G."/>
            <person name="Floudas D."/>
            <person name="Copeland A."/>
            <person name="Barry K.W."/>
            <person name="Cichocki N."/>
            <person name="Veneault-Fourrey C."/>
            <person name="LaButti K."/>
            <person name="Lindquist E.A."/>
            <person name="Lipzen A."/>
            <person name="Lundell T."/>
            <person name="Morin E."/>
            <person name="Murat C."/>
            <person name="Riley R."/>
            <person name="Ohm R."/>
            <person name="Sun H."/>
            <person name="Tunlid A."/>
            <person name="Henrissat B."/>
            <person name="Grigoriev I.V."/>
            <person name="Hibbett D.S."/>
            <person name="Martin F."/>
        </authorList>
    </citation>
    <scope>NUCLEOTIDE SEQUENCE [LARGE SCALE GENOMIC DNA]</scope>
    <source>
        <strain evidence="8">Ve08.2h10</strain>
    </source>
</reference>
<protein>
    <recommendedName>
        <fullName evidence="6">Sugar phosphate transporter domain-containing protein</fullName>
    </recommendedName>
</protein>
<keyword evidence="3 5" id="KW-1133">Transmembrane helix</keyword>
<dbReference type="GO" id="GO:0016020">
    <property type="term" value="C:membrane"/>
    <property type="evidence" value="ECO:0007669"/>
    <property type="project" value="UniProtKB-SubCell"/>
</dbReference>
<evidence type="ECO:0000256" key="1">
    <source>
        <dbReference type="ARBA" id="ARBA00004141"/>
    </source>
</evidence>
<dbReference type="AlphaFoldDB" id="A0A0D0DGB7"/>
<keyword evidence="8" id="KW-1185">Reference proteome</keyword>
<evidence type="ECO:0000256" key="5">
    <source>
        <dbReference type="SAM" id="Phobius"/>
    </source>
</evidence>
<feature type="transmembrane region" description="Helical" evidence="5">
    <location>
        <begin position="128"/>
        <end position="148"/>
    </location>
</feature>
<sequence length="321" mass="34135">MANKWVLQTTSAPLFFLFAQLAIAVFLFLASHAAGLIQIPLHIDGQLVKGLAPMIGLNVVGLSFSNYTLKYVDASFYQVARGLVLPFTVATSCIFLHTRPSLRILFSCSIVTLGFFIGVFLDAIPISLLGIGFGVSSSAITAVHSVVIKKSLDVVNGSAMHLSWYTNLFSAVVIIPLIVLAGEIPAITDLFFGPEDIIPAAGELSALSTFVWGSLVTGAIGFLMSLASLLSIKVTSPITHMISSAVRGVAASVLAMWLFGDVISSGRASSIATILGGSVYYTWVKHVESQAPKSGEREGVKYERVPLEDVEAGKATFHKPE</sequence>
<feature type="transmembrane region" description="Helical" evidence="5">
    <location>
        <begin position="104"/>
        <end position="121"/>
    </location>
</feature>
<evidence type="ECO:0000256" key="4">
    <source>
        <dbReference type="ARBA" id="ARBA00023136"/>
    </source>
</evidence>
<accession>A0A0D0DGB7</accession>
<keyword evidence="4 5" id="KW-0472">Membrane</keyword>
<dbReference type="InterPro" id="IPR050186">
    <property type="entry name" value="TPT_transporter"/>
</dbReference>